<feature type="compositionally biased region" description="Low complexity" evidence="9">
    <location>
        <begin position="293"/>
        <end position="303"/>
    </location>
</feature>
<keyword evidence="4" id="KW-0493">Microtubule</keyword>
<dbReference type="InterPro" id="IPR036859">
    <property type="entry name" value="CAP-Gly_dom_sf"/>
</dbReference>
<dbReference type="EMBL" id="KE346367">
    <property type="protein sequence ID" value="KJE94351.1"/>
    <property type="molecule type" value="Genomic_DNA"/>
</dbReference>
<keyword evidence="3" id="KW-0963">Cytoplasm</keyword>
<dbReference type="InterPro" id="IPR000938">
    <property type="entry name" value="CAP-Gly_domain"/>
</dbReference>
<dbReference type="PROSITE" id="PS00845">
    <property type="entry name" value="CAP_GLY_1"/>
    <property type="match status" value="1"/>
</dbReference>
<dbReference type="InParanoid" id="A0A0D2UGX0"/>
<comment type="subcellular location">
    <subcellularLocation>
        <location evidence="1">Cytoplasm</location>
        <location evidence="1">Cytoskeleton</location>
    </subcellularLocation>
</comment>
<sequence>MATEAPPPDAAALEVGQRVELRGKLGWVRFWGTTAFAAGWWVGVELDDGDGKNDGSVQGKVYFKCKELHGVFVRHTQVTIVPTPEKSAPTAAAAAAAATPAPAAASAAAPTPAAAAPAPTPAAAAATSTLRTPAAPTPAAATAPATASDTSAASASTAPTHPGTDREVFLLREKVTSLEAKRAEDRERMKELEKYRALHDQMTEYKTKWAHAQHELQQQLKEARREAKEATEARDKLTSEVAELSDATELATLDKEMAEEKCDSMQAEVEGLKERIEELNLDLAILRGEQEEQAAAGDGAARRPTSAETKQLEAHNERLKEALVKLRDMAAAEKHELTAKVTVLEKEAASVPDLRERNTKLSAEVADLESQVVELKQAVDDAMGVSDMVEKLTNANLDLEERVHILNEQLYDLEALRDLADELEENHVASERQLQGEIDSLSVRVHELSRALESANETIADQEASIGKYRDLLRDLQADMSELRRREVSQQEESRELATQSQSLLSLNMQLQSSASKAHARAVDLELRRLDAMQATEMATMLRSFLPESFFKSEFDGVCTVLLFHRLHFKTQMAMSQVRQQFHLDRDGLEQQQASGSNHAQSVQTLVRRESTSFAHRLFARLVDLQHIFARFSQMLRSCEVELYLKLGFMHSELVVHERKLDSILELLKREQLTDVVPLDGIDKSIAQLSYLGVSYLPSSSTASGLTPSPSSLQLSSMPQQQQQQHQQPQQPQGSSGVLYSSPASSLLTNLSDGDVLEWRCETIDICCNRALHGASAILSLIHIAPNGGSDAIAQGISSILVQAVDQLTQARDAARRIVRKMPSAAASTPATAAASASASSTGTEARIALPHGQREKIALLGQRSGLLAALFDELAQALAVGVDASAPVADQLPLAFDNWGDRIRDVVQRYMGEATSDGSAAVAHLAAEAGAVAAALGELFAALQRGDLDDTSAITASPTGTNTVAPWLYRAQILKDEAAEASQLREKLAAKSEELHATLTALKVKEKELGDSHVRAETLEKRVLSLKSECDRLEDAKAQLDAANKQVKRLDDTVKALHTDIEVYEKDISDLQRQLKTLRKTSAGTGGQTGAHTPATGLDLGLPSLGASPLGSPRRAPHDGGSGASAAMAPASVIGKYESQVEALEAAVRHLRLENASLKGQSSKLSLAELPPLAVPRTYAAVSPAAVSVSSVTPTPSTITSVAREASELVKSIQNVSTSVRVVRVAERAGKPAVADPLVQLASLQRLTSELSARAADAILTEVAGAAAPSSFGSFARPDLSHSLNVVKIGKLTIPSAGRPEAPQTVKLDSREFERLHAVFVQ</sequence>
<evidence type="ECO:0000256" key="7">
    <source>
        <dbReference type="ARBA" id="ARBA00023212"/>
    </source>
</evidence>
<feature type="region of interest" description="Disordered" evidence="9">
    <location>
        <begin position="703"/>
        <end position="739"/>
    </location>
</feature>
<dbReference type="GO" id="GO:0030286">
    <property type="term" value="C:dynein complex"/>
    <property type="evidence" value="ECO:0007669"/>
    <property type="project" value="UniProtKB-KW"/>
</dbReference>
<feature type="compositionally biased region" description="Low complexity" evidence="9">
    <location>
        <begin position="1098"/>
        <end position="1114"/>
    </location>
</feature>
<feature type="region of interest" description="Disordered" evidence="9">
    <location>
        <begin position="112"/>
        <end position="171"/>
    </location>
</feature>
<dbReference type="eggNOG" id="KOG0971">
    <property type="taxonomic scope" value="Eukaryota"/>
</dbReference>
<dbReference type="GO" id="GO:0005819">
    <property type="term" value="C:spindle"/>
    <property type="evidence" value="ECO:0007669"/>
    <property type="project" value="UniProtKB-SubCell"/>
</dbReference>
<dbReference type="SMART" id="SM01052">
    <property type="entry name" value="CAP_GLY"/>
    <property type="match status" value="1"/>
</dbReference>
<evidence type="ECO:0000256" key="2">
    <source>
        <dbReference type="ARBA" id="ARBA00011010"/>
    </source>
</evidence>
<feature type="coiled-coil region" evidence="8">
    <location>
        <begin position="1135"/>
        <end position="1162"/>
    </location>
</feature>
<feature type="region of interest" description="Disordered" evidence="9">
    <location>
        <begin position="1081"/>
        <end position="1128"/>
    </location>
</feature>
<feature type="domain" description="CAP-Gly" evidence="10">
    <location>
        <begin position="32"/>
        <end position="74"/>
    </location>
</feature>
<feature type="compositionally biased region" description="Low complexity" evidence="9">
    <location>
        <begin position="704"/>
        <end position="737"/>
    </location>
</feature>
<dbReference type="OMA" id="CAGAVEM"/>
<keyword evidence="12" id="KW-1185">Reference proteome</keyword>
<dbReference type="GO" id="GO:0005874">
    <property type="term" value="C:microtubule"/>
    <property type="evidence" value="ECO:0007669"/>
    <property type="project" value="UniProtKB-KW"/>
</dbReference>
<dbReference type="PANTHER" id="PTHR18916">
    <property type="entry name" value="DYNACTIN 1-RELATED MICROTUBULE-BINDING"/>
    <property type="match status" value="1"/>
</dbReference>
<dbReference type="InterPro" id="IPR022157">
    <property type="entry name" value="Dynactin"/>
</dbReference>
<name>A0A0D2UGX0_CAPO3</name>
<keyword evidence="5" id="KW-0243">Dynein</keyword>
<keyword evidence="7" id="KW-0206">Cytoskeleton</keyword>
<comment type="similarity">
    <text evidence="2">Belongs to the dynactin 150 kDa subunit family.</text>
</comment>
<dbReference type="OrthoDB" id="2130750at2759"/>
<evidence type="ECO:0000256" key="9">
    <source>
        <dbReference type="SAM" id="MobiDB-lite"/>
    </source>
</evidence>
<dbReference type="PROSITE" id="PS50245">
    <property type="entry name" value="CAP_GLY_2"/>
    <property type="match status" value="1"/>
</dbReference>
<reference evidence="12" key="1">
    <citation type="submission" date="2011-02" db="EMBL/GenBank/DDBJ databases">
        <title>The Genome Sequence of Capsaspora owczarzaki ATCC 30864.</title>
        <authorList>
            <person name="Russ C."/>
            <person name="Cuomo C."/>
            <person name="Burger G."/>
            <person name="Gray M.W."/>
            <person name="Holland P.W.H."/>
            <person name="King N."/>
            <person name="Lang F.B.F."/>
            <person name="Roger A.J."/>
            <person name="Ruiz-Trillo I."/>
            <person name="Young S.K."/>
            <person name="Zeng Q."/>
            <person name="Gargeya S."/>
            <person name="Alvarado L."/>
            <person name="Berlin A."/>
            <person name="Chapman S.B."/>
            <person name="Chen Z."/>
            <person name="Freedman E."/>
            <person name="Gellesch M."/>
            <person name="Goldberg J."/>
            <person name="Griggs A."/>
            <person name="Gujja S."/>
            <person name="Heilman E."/>
            <person name="Heiman D."/>
            <person name="Howarth C."/>
            <person name="Mehta T."/>
            <person name="Neiman D."/>
            <person name="Pearson M."/>
            <person name="Roberts A."/>
            <person name="Saif S."/>
            <person name="Shea T."/>
            <person name="Shenoy N."/>
            <person name="Sisk P."/>
            <person name="Stolte C."/>
            <person name="Sykes S."/>
            <person name="White J."/>
            <person name="Yandava C."/>
            <person name="Haas B."/>
            <person name="Nusbaum C."/>
            <person name="Birren B."/>
        </authorList>
    </citation>
    <scope>NUCLEOTIDE SEQUENCE</scope>
    <source>
        <strain evidence="12">ATCC 30864</strain>
    </source>
</reference>
<accession>A0A0D2UGX0</accession>
<dbReference type="Gene3D" id="2.30.30.190">
    <property type="entry name" value="CAP Gly-rich-like domain"/>
    <property type="match status" value="1"/>
</dbReference>
<dbReference type="GO" id="GO:0005814">
    <property type="term" value="C:centriole"/>
    <property type="evidence" value="ECO:0007669"/>
    <property type="project" value="UniProtKB-SubCell"/>
</dbReference>
<evidence type="ECO:0000256" key="4">
    <source>
        <dbReference type="ARBA" id="ARBA00022701"/>
    </source>
</evidence>
<feature type="compositionally biased region" description="Basic and acidic residues" evidence="9">
    <location>
        <begin position="221"/>
        <end position="238"/>
    </location>
</feature>
<protein>
    <recommendedName>
        <fullName evidence="10">CAP-Gly domain-containing protein</fullName>
    </recommendedName>
</protein>
<dbReference type="Proteomes" id="UP000008743">
    <property type="component" value="Unassembled WGS sequence"/>
</dbReference>
<keyword evidence="6 8" id="KW-0175">Coiled coil</keyword>
<dbReference type="RefSeq" id="XP_004346691.1">
    <property type="nucleotide sequence ID" value="XM_004346641.2"/>
</dbReference>
<gene>
    <name evidence="11" type="ORF">CAOG_005006</name>
</gene>
<evidence type="ECO:0000256" key="8">
    <source>
        <dbReference type="SAM" id="Coils"/>
    </source>
</evidence>
<organism evidence="11 12">
    <name type="scientific">Capsaspora owczarzaki (strain ATCC 30864)</name>
    <dbReference type="NCBI Taxonomy" id="595528"/>
    <lineage>
        <taxon>Eukaryota</taxon>
        <taxon>Filasterea</taxon>
        <taxon>Capsaspora</taxon>
    </lineage>
</organism>
<proteinExistence type="inferred from homology"/>
<dbReference type="STRING" id="595528.A0A0D2UGX0"/>
<dbReference type="Pfam" id="PF12455">
    <property type="entry name" value="Dynactin"/>
    <property type="match status" value="1"/>
</dbReference>
<evidence type="ECO:0000313" key="11">
    <source>
        <dbReference type="EMBL" id="KJE94351.1"/>
    </source>
</evidence>
<feature type="compositionally biased region" description="Low complexity" evidence="9">
    <location>
        <begin position="112"/>
        <end position="160"/>
    </location>
</feature>
<dbReference type="Pfam" id="PF01302">
    <property type="entry name" value="CAP_GLY"/>
    <property type="match status" value="1"/>
</dbReference>
<feature type="region of interest" description="Disordered" evidence="9">
    <location>
        <begin position="221"/>
        <end position="241"/>
    </location>
</feature>
<evidence type="ECO:0000313" key="12">
    <source>
        <dbReference type="Proteomes" id="UP000008743"/>
    </source>
</evidence>
<evidence type="ECO:0000259" key="10">
    <source>
        <dbReference type="PROSITE" id="PS50245"/>
    </source>
</evidence>
<dbReference type="Gene3D" id="1.20.1170.10">
    <property type="match status" value="1"/>
</dbReference>
<evidence type="ECO:0000256" key="6">
    <source>
        <dbReference type="ARBA" id="ARBA00023054"/>
    </source>
</evidence>
<evidence type="ECO:0000256" key="3">
    <source>
        <dbReference type="ARBA" id="ARBA00022490"/>
    </source>
</evidence>
<evidence type="ECO:0000256" key="5">
    <source>
        <dbReference type="ARBA" id="ARBA00023017"/>
    </source>
</evidence>
<dbReference type="GO" id="GO:0051301">
    <property type="term" value="P:cell division"/>
    <property type="evidence" value="ECO:0007669"/>
    <property type="project" value="UniProtKB-KW"/>
</dbReference>
<dbReference type="SUPFAM" id="SSF74924">
    <property type="entry name" value="Cap-Gly domain"/>
    <property type="match status" value="1"/>
</dbReference>
<evidence type="ECO:0000256" key="1">
    <source>
        <dbReference type="ARBA" id="ARBA00004245"/>
    </source>
</evidence>
<dbReference type="PhylomeDB" id="A0A0D2UGX0"/>
<feature type="region of interest" description="Disordered" evidence="9">
    <location>
        <begin position="292"/>
        <end position="313"/>
    </location>
</feature>